<evidence type="ECO:0000313" key="3">
    <source>
        <dbReference type="Proteomes" id="UP000316181"/>
    </source>
</evidence>
<evidence type="ECO:0000256" key="1">
    <source>
        <dbReference type="SAM" id="Phobius"/>
    </source>
</evidence>
<protein>
    <submittedName>
        <fullName evidence="2">Peptidase M50B-like protein</fullName>
    </submittedName>
</protein>
<feature type="transmembrane region" description="Helical" evidence="1">
    <location>
        <begin position="23"/>
        <end position="43"/>
    </location>
</feature>
<keyword evidence="1" id="KW-0812">Transmembrane</keyword>
<gene>
    <name evidence="2" type="ORF">FB389_1591</name>
</gene>
<dbReference type="InterPro" id="IPR049500">
    <property type="entry name" value="Peptidase_M50B-like"/>
</dbReference>
<feature type="transmembrane region" description="Helical" evidence="1">
    <location>
        <begin position="212"/>
        <end position="234"/>
    </location>
</feature>
<feature type="transmembrane region" description="Helical" evidence="1">
    <location>
        <begin position="140"/>
        <end position="156"/>
    </location>
</feature>
<accession>A0A542SQJ8</accession>
<evidence type="ECO:0000313" key="2">
    <source>
        <dbReference type="EMBL" id="TQK76890.1"/>
    </source>
</evidence>
<keyword evidence="1" id="KW-0472">Membrane</keyword>
<keyword evidence="1" id="KW-1133">Transmembrane helix</keyword>
<comment type="caution">
    <text evidence="2">The sequence shown here is derived from an EMBL/GenBank/DDBJ whole genome shotgun (WGS) entry which is preliminary data.</text>
</comment>
<feature type="transmembrane region" description="Helical" evidence="1">
    <location>
        <begin position="162"/>
        <end position="183"/>
    </location>
</feature>
<dbReference type="RefSeq" id="WP_142112473.1">
    <property type="nucleotide sequence ID" value="NZ_BAAATB010000004.1"/>
</dbReference>
<dbReference type="Proteomes" id="UP000316181">
    <property type="component" value="Unassembled WGS sequence"/>
</dbReference>
<proteinExistence type="predicted"/>
<dbReference type="OrthoDB" id="5184455at2"/>
<dbReference type="EMBL" id="VFNV01000001">
    <property type="protein sequence ID" value="TQK76890.1"/>
    <property type="molecule type" value="Genomic_DNA"/>
</dbReference>
<reference evidence="2 3" key="1">
    <citation type="submission" date="2019-06" db="EMBL/GenBank/DDBJ databases">
        <title>Sequencing the genomes of 1000 actinobacteria strains.</title>
        <authorList>
            <person name="Klenk H.-P."/>
        </authorList>
    </citation>
    <scope>NUCLEOTIDE SEQUENCE [LARGE SCALE GENOMIC DNA]</scope>
    <source>
        <strain evidence="2 3">DSM 10596</strain>
    </source>
</reference>
<keyword evidence="3" id="KW-1185">Reference proteome</keyword>
<sequence length="242" mass="25337">MTNLATLWEHVAARTAPLDGRSAAIVGACVLVALAFPPVWALVRHVITIAHEGAHAVVGVVAGRKLKGIRLHSDTSGLTTSTGRAGGPGLFFTALAGYPGPAIVGLGCAAVVASGHATGLLWAWIAALAVMLVWVRNWFGILPIVGLGAVLGVILWRADPQLIQYSAYALTWLLVLGAVRPVIEMQVQRARSRGRSGSDADALARLTRIPGLFWVVVFLGVTCALGAVSALWLVTGSIRWFG</sequence>
<dbReference type="Pfam" id="PF13398">
    <property type="entry name" value="Peptidase_M50B"/>
    <property type="match status" value="1"/>
</dbReference>
<dbReference type="AlphaFoldDB" id="A0A542SQJ8"/>
<name>A0A542SQJ8_9MICO</name>
<organism evidence="2 3">
    <name type="scientific">Rarobacter incanus</name>
    <dbReference type="NCBI Taxonomy" id="153494"/>
    <lineage>
        <taxon>Bacteria</taxon>
        <taxon>Bacillati</taxon>
        <taxon>Actinomycetota</taxon>
        <taxon>Actinomycetes</taxon>
        <taxon>Micrococcales</taxon>
        <taxon>Rarobacteraceae</taxon>
        <taxon>Rarobacter</taxon>
    </lineage>
</organism>